<evidence type="ECO:0000256" key="8">
    <source>
        <dbReference type="RuleBase" id="RU079119"/>
    </source>
</evidence>
<proteinExistence type="inferred from homology"/>
<dbReference type="EC" id="2.3.1.225" evidence="8"/>
<evidence type="ECO:0000313" key="11">
    <source>
        <dbReference type="Proteomes" id="UP000585474"/>
    </source>
</evidence>
<evidence type="ECO:0000256" key="1">
    <source>
        <dbReference type="ARBA" id="ARBA00004127"/>
    </source>
</evidence>
<evidence type="ECO:0000256" key="4">
    <source>
        <dbReference type="ARBA" id="ARBA00022692"/>
    </source>
</evidence>
<comment type="catalytic activity">
    <reaction evidence="8">
        <text>L-cysteinyl-[protein] + hexadecanoyl-CoA = S-hexadecanoyl-L-cysteinyl-[protein] + CoA</text>
        <dbReference type="Rhea" id="RHEA:36683"/>
        <dbReference type="Rhea" id="RHEA-COMP:10131"/>
        <dbReference type="Rhea" id="RHEA-COMP:11032"/>
        <dbReference type="ChEBI" id="CHEBI:29950"/>
        <dbReference type="ChEBI" id="CHEBI:57287"/>
        <dbReference type="ChEBI" id="CHEBI:57379"/>
        <dbReference type="ChEBI" id="CHEBI:74151"/>
        <dbReference type="EC" id="2.3.1.225"/>
    </reaction>
</comment>
<evidence type="ECO:0000256" key="5">
    <source>
        <dbReference type="ARBA" id="ARBA00022989"/>
    </source>
</evidence>
<evidence type="ECO:0000256" key="6">
    <source>
        <dbReference type="ARBA" id="ARBA00023136"/>
    </source>
</evidence>
<dbReference type="GO" id="GO:0012505">
    <property type="term" value="C:endomembrane system"/>
    <property type="evidence" value="ECO:0007669"/>
    <property type="project" value="UniProtKB-SubCell"/>
</dbReference>
<comment type="caution">
    <text evidence="10">The sequence shown here is derived from an EMBL/GenBank/DDBJ whole genome shotgun (WGS) entry which is preliminary data.</text>
</comment>
<dbReference type="PANTHER" id="PTHR12246">
    <property type="entry name" value="PALMITOYLTRANSFERASE ZDHHC16"/>
    <property type="match status" value="1"/>
</dbReference>
<protein>
    <recommendedName>
        <fullName evidence="8">S-acyltransferase</fullName>
        <ecNumber evidence="8">2.3.1.225</ecNumber>
    </recommendedName>
    <alternativeName>
        <fullName evidence="8">Palmitoyltransferase</fullName>
    </alternativeName>
</protein>
<sequence length="354" mass="40456">MRQRREMVGNGVAVEGGDELGVMRDREWMVFRKDDRKIRKGNNHSSRSALELQLPLRRRGVTWSIVLGKISRVFDDDRWNPVLKLASDFWKRLFPARSRRSSAVLIPPRIGLGRRLNSTTSMDLNFFKLCSGLKFLGYFMIVLVAAIIAASYYAVVVITWGPQLLQGAFKSFLSFTIIAVFHVLLILLLWCYFMVVFCDPGSVPENWKPVVEEGTSMPLSDFGVPENLASTLSSSDGMERIPAVGYCSHCENGKPPRCHHCSVCQRCVLKMDHHCVWVVNCVGARNYKFFLLFLVYEKKNAVRWKYDFGQKNNFEQVFGTSKALWFFPLFSKEDLENIPALHGLDFPTHPDVEA</sequence>
<dbReference type="InterPro" id="IPR001594">
    <property type="entry name" value="Palmitoyltrfase_DHHC"/>
</dbReference>
<evidence type="ECO:0000256" key="7">
    <source>
        <dbReference type="ARBA" id="ARBA00023315"/>
    </source>
</evidence>
<gene>
    <name evidence="10" type="ORF">Acr_01g0013720</name>
</gene>
<reference evidence="10 11" key="1">
    <citation type="submission" date="2019-07" db="EMBL/GenBank/DDBJ databases">
        <title>De Novo Assembly of kiwifruit Actinidia rufa.</title>
        <authorList>
            <person name="Sugita-Konishi S."/>
            <person name="Sato K."/>
            <person name="Mori E."/>
            <person name="Abe Y."/>
            <person name="Kisaki G."/>
            <person name="Hamano K."/>
            <person name="Suezawa K."/>
            <person name="Otani M."/>
            <person name="Fukuda T."/>
            <person name="Manabe T."/>
            <person name="Gomi K."/>
            <person name="Tabuchi M."/>
            <person name="Akimitsu K."/>
            <person name="Kataoka I."/>
        </authorList>
    </citation>
    <scope>NUCLEOTIDE SEQUENCE [LARGE SCALE GENOMIC DNA]</scope>
    <source>
        <strain evidence="11">cv. Fuchu</strain>
    </source>
</reference>
<keyword evidence="11" id="KW-1185">Reference proteome</keyword>
<dbReference type="Proteomes" id="UP000585474">
    <property type="component" value="Unassembled WGS sequence"/>
</dbReference>
<comment type="domain">
    <text evidence="8">The DHHC domain is required for palmitoyltransferase activity.</text>
</comment>
<dbReference type="EMBL" id="BJWL01000001">
    <property type="protein sequence ID" value="GFY81563.1"/>
    <property type="molecule type" value="Genomic_DNA"/>
</dbReference>
<evidence type="ECO:0000256" key="3">
    <source>
        <dbReference type="ARBA" id="ARBA00022679"/>
    </source>
</evidence>
<keyword evidence="4 8" id="KW-0812">Transmembrane</keyword>
<organism evidence="10 11">
    <name type="scientific">Actinidia rufa</name>
    <dbReference type="NCBI Taxonomy" id="165716"/>
    <lineage>
        <taxon>Eukaryota</taxon>
        <taxon>Viridiplantae</taxon>
        <taxon>Streptophyta</taxon>
        <taxon>Embryophyta</taxon>
        <taxon>Tracheophyta</taxon>
        <taxon>Spermatophyta</taxon>
        <taxon>Magnoliopsida</taxon>
        <taxon>eudicotyledons</taxon>
        <taxon>Gunneridae</taxon>
        <taxon>Pentapetalae</taxon>
        <taxon>asterids</taxon>
        <taxon>Ericales</taxon>
        <taxon>Actinidiaceae</taxon>
        <taxon>Actinidia</taxon>
    </lineage>
</organism>
<keyword evidence="5 8" id="KW-1133">Transmembrane helix</keyword>
<evidence type="ECO:0000313" key="10">
    <source>
        <dbReference type="EMBL" id="GFY81563.1"/>
    </source>
</evidence>
<comment type="subcellular location">
    <subcellularLocation>
        <location evidence="1">Endomembrane system</location>
        <topology evidence="1">Multi-pass membrane protein</topology>
    </subcellularLocation>
</comment>
<comment type="similarity">
    <text evidence="2 8">Belongs to the DHHC palmitoyltransferase family.</text>
</comment>
<dbReference type="OrthoDB" id="331948at2759"/>
<dbReference type="GO" id="GO:0019706">
    <property type="term" value="F:protein-cysteine S-palmitoyltransferase activity"/>
    <property type="evidence" value="ECO:0007669"/>
    <property type="project" value="UniProtKB-EC"/>
</dbReference>
<keyword evidence="6 8" id="KW-0472">Membrane</keyword>
<feature type="transmembrane region" description="Helical" evidence="8">
    <location>
        <begin position="172"/>
        <end position="198"/>
    </location>
</feature>
<name>A0A7J0E4Y9_9ERIC</name>
<dbReference type="InterPro" id="IPR039859">
    <property type="entry name" value="PFA4/ZDH16/20/ERF2-like"/>
</dbReference>
<accession>A0A7J0E4Y9</accession>
<evidence type="ECO:0000259" key="9">
    <source>
        <dbReference type="Pfam" id="PF01529"/>
    </source>
</evidence>
<keyword evidence="3 8" id="KW-0808">Transferase</keyword>
<keyword evidence="7 8" id="KW-0012">Acyltransferase</keyword>
<feature type="domain" description="Palmitoyltransferase DHHC" evidence="9">
    <location>
        <begin position="246"/>
        <end position="296"/>
    </location>
</feature>
<dbReference type="Pfam" id="PF01529">
    <property type="entry name" value="DHHC"/>
    <property type="match status" value="1"/>
</dbReference>
<dbReference type="PROSITE" id="PS50216">
    <property type="entry name" value="DHHC"/>
    <property type="match status" value="1"/>
</dbReference>
<dbReference type="AlphaFoldDB" id="A0A7J0E4Y9"/>
<evidence type="ECO:0000256" key="2">
    <source>
        <dbReference type="ARBA" id="ARBA00008574"/>
    </source>
</evidence>
<feature type="transmembrane region" description="Helical" evidence="8">
    <location>
        <begin position="135"/>
        <end position="160"/>
    </location>
</feature>